<dbReference type="NCBIfam" id="TIGR00176">
    <property type="entry name" value="mobB"/>
    <property type="match status" value="1"/>
</dbReference>
<dbReference type="Gene3D" id="3.40.50.300">
    <property type="entry name" value="P-loop containing nucleotide triphosphate hydrolases"/>
    <property type="match status" value="1"/>
</dbReference>
<sequence>MEVRPVILQIAGYQNSGKTTVAEQIISSLTKEGLRVASFKHHGHGGKPALPEGKDSTRHLHAGSLAAAVEGDGTFAITIQDEQFQLEQWIELCHSINIDVLLIEGYKEKPYEKIVCIRSEEDRKLLRLSNVIAVVSWIPIESDFPVFSVQEKELYCTWMSGYLRRKRHV</sequence>
<gene>
    <name evidence="2" type="primary">mobB</name>
    <name evidence="2" type="ORF">ACFFMS_00200</name>
</gene>
<dbReference type="Proteomes" id="UP001589609">
    <property type="component" value="Unassembled WGS sequence"/>
</dbReference>
<dbReference type="SUPFAM" id="SSF52540">
    <property type="entry name" value="P-loop containing nucleoside triphosphate hydrolases"/>
    <property type="match status" value="1"/>
</dbReference>
<name>A0ABV5W9A2_9BACI</name>
<dbReference type="InterPro" id="IPR027417">
    <property type="entry name" value="P-loop_NTPase"/>
</dbReference>
<feature type="domain" description="Molybdopterin-guanine dinucleotide biosynthesis protein B (MobB)" evidence="1">
    <location>
        <begin position="7"/>
        <end position="137"/>
    </location>
</feature>
<dbReference type="EMBL" id="JBHMAF010000002">
    <property type="protein sequence ID" value="MFB9756980.1"/>
    <property type="molecule type" value="Genomic_DNA"/>
</dbReference>
<keyword evidence="3" id="KW-1185">Reference proteome</keyword>
<evidence type="ECO:0000259" key="1">
    <source>
        <dbReference type="Pfam" id="PF03205"/>
    </source>
</evidence>
<accession>A0ABV5W9A2</accession>
<protein>
    <submittedName>
        <fullName evidence="2">Molybdopterin-guanine dinucleotide biosynthesis protein B</fullName>
    </submittedName>
</protein>
<comment type="caution">
    <text evidence="2">The sequence shown here is derived from an EMBL/GenBank/DDBJ whole genome shotgun (WGS) entry which is preliminary data.</text>
</comment>
<reference evidence="2 3" key="1">
    <citation type="submission" date="2024-09" db="EMBL/GenBank/DDBJ databases">
        <authorList>
            <person name="Sun Q."/>
            <person name="Mori K."/>
        </authorList>
    </citation>
    <scope>NUCLEOTIDE SEQUENCE [LARGE SCALE GENOMIC DNA]</scope>
    <source>
        <strain evidence="2 3">JCM 11201</strain>
    </source>
</reference>
<dbReference type="InterPro" id="IPR052539">
    <property type="entry name" value="MGD_biosynthesis_adapter"/>
</dbReference>
<dbReference type="RefSeq" id="WP_379947212.1">
    <property type="nucleotide sequence ID" value="NZ_JBHMAF010000002.1"/>
</dbReference>
<dbReference type="Pfam" id="PF03205">
    <property type="entry name" value="MobB"/>
    <property type="match status" value="1"/>
</dbReference>
<dbReference type="PANTHER" id="PTHR40072">
    <property type="entry name" value="MOLYBDOPTERIN-GUANINE DINUCLEOTIDE BIOSYNTHESIS ADAPTER PROTEIN-RELATED"/>
    <property type="match status" value="1"/>
</dbReference>
<proteinExistence type="predicted"/>
<evidence type="ECO:0000313" key="3">
    <source>
        <dbReference type="Proteomes" id="UP001589609"/>
    </source>
</evidence>
<dbReference type="PANTHER" id="PTHR40072:SF1">
    <property type="entry name" value="MOLYBDOPTERIN-GUANINE DINUCLEOTIDE BIOSYNTHESIS ADAPTER PROTEIN"/>
    <property type="match status" value="1"/>
</dbReference>
<evidence type="ECO:0000313" key="2">
    <source>
        <dbReference type="EMBL" id="MFB9756980.1"/>
    </source>
</evidence>
<dbReference type="InterPro" id="IPR004435">
    <property type="entry name" value="MobB_dom"/>
</dbReference>
<dbReference type="CDD" id="cd03116">
    <property type="entry name" value="MobB"/>
    <property type="match status" value="1"/>
</dbReference>
<organism evidence="2 3">
    <name type="scientific">Ectobacillus funiculus</name>
    <dbReference type="NCBI Taxonomy" id="137993"/>
    <lineage>
        <taxon>Bacteria</taxon>
        <taxon>Bacillati</taxon>
        <taxon>Bacillota</taxon>
        <taxon>Bacilli</taxon>
        <taxon>Bacillales</taxon>
        <taxon>Bacillaceae</taxon>
        <taxon>Ectobacillus</taxon>
    </lineage>
</organism>